<dbReference type="Pfam" id="PF10825">
    <property type="entry name" value="DUF2752"/>
    <property type="match status" value="1"/>
</dbReference>
<keyword evidence="1" id="KW-0812">Transmembrane</keyword>
<keyword evidence="1" id="KW-0472">Membrane</keyword>
<evidence type="ECO:0000256" key="1">
    <source>
        <dbReference type="SAM" id="Phobius"/>
    </source>
</evidence>
<dbReference type="InterPro" id="IPR021215">
    <property type="entry name" value="DUF2752"/>
</dbReference>
<dbReference type="Proteomes" id="UP000183180">
    <property type="component" value="Unassembled WGS sequence"/>
</dbReference>
<keyword evidence="1" id="KW-1133">Transmembrane helix</keyword>
<evidence type="ECO:0000313" key="3">
    <source>
        <dbReference type="Proteomes" id="UP000183180"/>
    </source>
</evidence>
<accession>A0A1H2K3N5</accession>
<reference evidence="2 3" key="1">
    <citation type="submission" date="2016-10" db="EMBL/GenBank/DDBJ databases">
        <authorList>
            <person name="de Groot N.N."/>
        </authorList>
    </citation>
    <scope>NUCLEOTIDE SEQUENCE [LARGE SCALE GENOMIC DNA]</scope>
    <source>
        <strain evidence="2 3">DSM 44215</strain>
    </source>
</reference>
<feature type="transmembrane region" description="Helical" evidence="1">
    <location>
        <begin position="91"/>
        <end position="114"/>
    </location>
</feature>
<feature type="transmembrane region" description="Helical" evidence="1">
    <location>
        <begin position="28"/>
        <end position="48"/>
    </location>
</feature>
<sequence length="157" mass="16834">MQAPPRPRTERFEKAVLGRASALSGHRILGPATVVVGAGICCAAVLLGDPTTPGGVLPVCPTKLLLDVTCPGCGSQRALYSLLHGDLPAALHYNAVGVLAIGLLLFAFGAYCLRLWTGRRIRGWQNMRWSAVVVLVVVLGWFVVRNVPVEPFWSLHV</sequence>
<evidence type="ECO:0008006" key="4">
    <source>
        <dbReference type="Google" id="ProtNLM"/>
    </source>
</evidence>
<proteinExistence type="predicted"/>
<dbReference type="EMBL" id="FNLM01000034">
    <property type="protein sequence ID" value="SDU63008.1"/>
    <property type="molecule type" value="Genomic_DNA"/>
</dbReference>
<dbReference type="AlphaFoldDB" id="A0A1H2K3N5"/>
<dbReference type="STRING" id="158898.SAMN04488548_1342790"/>
<protein>
    <recommendedName>
        <fullName evidence="4">DUF2752 domain-containing protein</fullName>
    </recommendedName>
</protein>
<organism evidence="2 3">
    <name type="scientific">Gordonia westfalica</name>
    <dbReference type="NCBI Taxonomy" id="158898"/>
    <lineage>
        <taxon>Bacteria</taxon>
        <taxon>Bacillati</taxon>
        <taxon>Actinomycetota</taxon>
        <taxon>Actinomycetes</taxon>
        <taxon>Mycobacteriales</taxon>
        <taxon>Gordoniaceae</taxon>
        <taxon>Gordonia</taxon>
    </lineage>
</organism>
<evidence type="ECO:0000313" key="2">
    <source>
        <dbReference type="EMBL" id="SDU63008.1"/>
    </source>
</evidence>
<feature type="transmembrane region" description="Helical" evidence="1">
    <location>
        <begin position="126"/>
        <end position="144"/>
    </location>
</feature>
<gene>
    <name evidence="2" type="ORF">SAMN04488548_1342790</name>
</gene>
<name>A0A1H2K3N5_9ACTN</name>